<reference evidence="3 4" key="1">
    <citation type="submission" date="2019-08" db="EMBL/GenBank/DDBJ databases">
        <title>Genome of Psychroserpens burtonensis ACAM 167.</title>
        <authorList>
            <person name="Bowman J.P."/>
        </authorList>
    </citation>
    <scope>NUCLEOTIDE SEQUENCE [LARGE SCALE GENOMIC DNA]</scope>
    <source>
        <strain evidence="3 4">ACAM 167</strain>
    </source>
</reference>
<dbReference type="InterPro" id="IPR011250">
    <property type="entry name" value="OMP/PagP_B-barrel"/>
</dbReference>
<protein>
    <submittedName>
        <fullName evidence="3">PorT family protein</fullName>
    </submittedName>
</protein>
<evidence type="ECO:0000313" key="3">
    <source>
        <dbReference type="EMBL" id="TXE16365.1"/>
    </source>
</evidence>
<comment type="caution">
    <text evidence="3">The sequence shown here is derived from an EMBL/GenBank/DDBJ whole genome shotgun (WGS) entry which is preliminary data.</text>
</comment>
<feature type="domain" description="Outer membrane protein beta-barrel" evidence="2">
    <location>
        <begin position="4"/>
        <end position="175"/>
    </location>
</feature>
<sequence length="176" mass="19614">MKSLLLTLLFVIVTTLSFSQEVSYGIRGGLNISNLDFDPDPTFSNQHRNGFAFGGFVDYGVTEQFSIQLEVQYSAEGAKADELRADYIQMPIMARFSLGEKFTVGIGPMVSLKSWEEQDVFSTFTFSGVGGVEYMITDELFVDARVHYGLSNILDKDLTNLEAQNTTIQFGFGIRI</sequence>
<proteinExistence type="predicted"/>
<gene>
    <name evidence="3" type="ORF">ES692_12595</name>
</gene>
<accession>A0A5C7B815</accession>
<dbReference type="STRING" id="1123037.GCA_000425305_02424"/>
<dbReference type="RefSeq" id="WP_028872203.1">
    <property type="nucleotide sequence ID" value="NZ_VOSB01000018.1"/>
</dbReference>
<dbReference type="EMBL" id="VOSB01000018">
    <property type="protein sequence ID" value="TXE16365.1"/>
    <property type="molecule type" value="Genomic_DNA"/>
</dbReference>
<dbReference type="Gene3D" id="2.40.160.20">
    <property type="match status" value="1"/>
</dbReference>
<dbReference type="SUPFAM" id="SSF56925">
    <property type="entry name" value="OMPA-like"/>
    <property type="match status" value="1"/>
</dbReference>
<name>A0A5C7B815_9FLAO</name>
<keyword evidence="4" id="KW-1185">Reference proteome</keyword>
<evidence type="ECO:0000259" key="2">
    <source>
        <dbReference type="Pfam" id="PF13505"/>
    </source>
</evidence>
<dbReference type="Pfam" id="PF13505">
    <property type="entry name" value="OMP_b-brl"/>
    <property type="match status" value="1"/>
</dbReference>
<evidence type="ECO:0000313" key="4">
    <source>
        <dbReference type="Proteomes" id="UP000321938"/>
    </source>
</evidence>
<keyword evidence="1" id="KW-0732">Signal</keyword>
<dbReference type="AlphaFoldDB" id="A0A5C7B815"/>
<evidence type="ECO:0000256" key="1">
    <source>
        <dbReference type="ARBA" id="ARBA00022729"/>
    </source>
</evidence>
<dbReference type="OrthoDB" id="1259003at2"/>
<organism evidence="3 4">
    <name type="scientific">Psychroserpens burtonensis</name>
    <dbReference type="NCBI Taxonomy" id="49278"/>
    <lineage>
        <taxon>Bacteria</taxon>
        <taxon>Pseudomonadati</taxon>
        <taxon>Bacteroidota</taxon>
        <taxon>Flavobacteriia</taxon>
        <taxon>Flavobacteriales</taxon>
        <taxon>Flavobacteriaceae</taxon>
        <taxon>Psychroserpens</taxon>
    </lineage>
</organism>
<dbReference type="Proteomes" id="UP000321938">
    <property type="component" value="Unassembled WGS sequence"/>
</dbReference>
<dbReference type="InterPro" id="IPR027385">
    <property type="entry name" value="Beta-barrel_OMP"/>
</dbReference>